<dbReference type="EMBL" id="JABMIG020000280">
    <property type="protein sequence ID" value="KAL3782657.1"/>
    <property type="molecule type" value="Genomic_DNA"/>
</dbReference>
<accession>A0ABD3P4K7</accession>
<feature type="compositionally biased region" description="Acidic residues" evidence="1">
    <location>
        <begin position="266"/>
        <end position="276"/>
    </location>
</feature>
<dbReference type="PANTHER" id="PTHR21521:SF0">
    <property type="entry name" value="AMUN, ISOFORM A"/>
    <property type="match status" value="1"/>
</dbReference>
<protein>
    <recommendedName>
        <fullName evidence="4">HhH-GPD domain-containing protein</fullName>
    </recommendedName>
</protein>
<feature type="region of interest" description="Disordered" evidence="1">
    <location>
        <begin position="266"/>
        <end position="285"/>
    </location>
</feature>
<evidence type="ECO:0000313" key="2">
    <source>
        <dbReference type="EMBL" id="KAL3782657.1"/>
    </source>
</evidence>
<evidence type="ECO:0000313" key="3">
    <source>
        <dbReference type="Proteomes" id="UP001516023"/>
    </source>
</evidence>
<dbReference type="AlphaFoldDB" id="A0ABD3P4K7"/>
<dbReference type="PANTHER" id="PTHR21521">
    <property type="entry name" value="AMUN, ISOFORM A"/>
    <property type="match status" value="1"/>
</dbReference>
<keyword evidence="3" id="KW-1185">Reference proteome</keyword>
<sequence length="285" mass="31882">MPPSKRSRTKTKTSAAATVTSRKYTRPGVEAAARLLSLPRSSSTDEHRWNVALTYYESMLRSKGGETLVHLDERRNAIAREWNSVDNTAYLTKDQLMDVILKWKFAKGKPRNALIPLLQSNSPQSVMEYSKRALEYASSTSSPSTKESSDVQDEGNTISLAIKELCHLKGVGPATASAILSMHNPDIFAFMDDEVIECLYEGKRGYTLKIYEEVNARCMEIAGELNSAAGPGKGGEWTPYQVGQVLWTVATMKAWKEEEGLSEVFEEREECTEDLEGEKKSKRKR</sequence>
<reference evidence="2 3" key="1">
    <citation type="journal article" date="2020" name="G3 (Bethesda)">
        <title>Improved Reference Genome for Cyclotella cryptica CCMP332, a Model for Cell Wall Morphogenesis, Salinity Adaptation, and Lipid Production in Diatoms (Bacillariophyta).</title>
        <authorList>
            <person name="Roberts W.R."/>
            <person name="Downey K.M."/>
            <person name="Ruck E.C."/>
            <person name="Traller J.C."/>
            <person name="Alverson A.J."/>
        </authorList>
    </citation>
    <scope>NUCLEOTIDE SEQUENCE [LARGE SCALE GENOMIC DNA]</scope>
    <source>
        <strain evidence="2 3">CCMP332</strain>
    </source>
</reference>
<name>A0ABD3P4K7_9STRA</name>
<organism evidence="2 3">
    <name type="scientific">Cyclotella cryptica</name>
    <dbReference type="NCBI Taxonomy" id="29204"/>
    <lineage>
        <taxon>Eukaryota</taxon>
        <taxon>Sar</taxon>
        <taxon>Stramenopiles</taxon>
        <taxon>Ochrophyta</taxon>
        <taxon>Bacillariophyta</taxon>
        <taxon>Coscinodiscophyceae</taxon>
        <taxon>Thalassiosirophycidae</taxon>
        <taxon>Stephanodiscales</taxon>
        <taxon>Stephanodiscaceae</taxon>
        <taxon>Cyclotella</taxon>
    </lineage>
</organism>
<dbReference type="Proteomes" id="UP001516023">
    <property type="component" value="Unassembled WGS sequence"/>
</dbReference>
<gene>
    <name evidence="2" type="ORF">HJC23_010166</name>
</gene>
<comment type="caution">
    <text evidence="2">The sequence shown here is derived from an EMBL/GenBank/DDBJ whole genome shotgun (WGS) entry which is preliminary data.</text>
</comment>
<proteinExistence type="predicted"/>
<evidence type="ECO:0000256" key="1">
    <source>
        <dbReference type="SAM" id="MobiDB-lite"/>
    </source>
</evidence>
<evidence type="ECO:0008006" key="4">
    <source>
        <dbReference type="Google" id="ProtNLM"/>
    </source>
</evidence>